<dbReference type="EMBL" id="CDMC01000001">
    <property type="protein sequence ID" value="CEL01021.1"/>
    <property type="molecule type" value="Genomic_DNA"/>
</dbReference>
<name>A0A0U5FQY9_ASPCI</name>
<sequence>MTDLNFHTEAMTVVKRWGDRIHGKTVVITGTSEGGLGATTALALAHAQPSKIFLLARNERKVSNVIKEIKEISPSTQVPFVSIELDDFDSVRKAAATILALTDTIDVLINNAGVMAIPWEKNKDGIEKTLAINHLGHFLLTKRLFPAIIAAGPGSRVVNLTSAGYKMGPFRFDDWNFSDGREYNPFASYAQSKTANILFTVALAKRAKDHGVLAFAVHPGYIPDTSLTKHMASVDADEMNRVSLENTGGKFAPDEPKSLQQGAATSIVAALSPDLASHSGAYLADCQIEEVRGYANDSKLAGKLWEISEKLVGESFGI</sequence>
<dbReference type="PRINTS" id="PR00081">
    <property type="entry name" value="GDHRDH"/>
</dbReference>
<evidence type="ECO:0008006" key="6">
    <source>
        <dbReference type="Google" id="ProtNLM"/>
    </source>
</evidence>
<dbReference type="Pfam" id="PF00106">
    <property type="entry name" value="adh_short"/>
    <property type="match status" value="1"/>
</dbReference>
<comment type="similarity">
    <text evidence="1 3">Belongs to the short-chain dehydrogenases/reductases (SDR) family.</text>
</comment>
<dbReference type="PANTHER" id="PTHR43157:SF31">
    <property type="entry name" value="PHOSPHATIDYLINOSITOL-GLYCAN BIOSYNTHESIS CLASS F PROTEIN"/>
    <property type="match status" value="1"/>
</dbReference>
<evidence type="ECO:0000313" key="4">
    <source>
        <dbReference type="EMBL" id="CEL01021.1"/>
    </source>
</evidence>
<keyword evidence="5" id="KW-1185">Reference proteome</keyword>
<dbReference type="OMA" id="GAYIDDC"/>
<evidence type="ECO:0000256" key="2">
    <source>
        <dbReference type="ARBA" id="ARBA00023002"/>
    </source>
</evidence>
<gene>
    <name evidence="4" type="ORF">ASPCAL00613</name>
</gene>
<evidence type="ECO:0000256" key="1">
    <source>
        <dbReference type="ARBA" id="ARBA00006484"/>
    </source>
</evidence>
<dbReference type="PANTHER" id="PTHR43157">
    <property type="entry name" value="PHOSPHATIDYLINOSITOL-GLYCAN BIOSYNTHESIS CLASS F PROTEIN-RELATED"/>
    <property type="match status" value="1"/>
</dbReference>
<keyword evidence="2" id="KW-0560">Oxidoreductase</keyword>
<dbReference type="InterPro" id="IPR002347">
    <property type="entry name" value="SDR_fam"/>
</dbReference>
<reference evidence="5" key="1">
    <citation type="journal article" date="2016" name="Genome Announc.">
        <title>Draft genome sequences of fungus Aspergillus calidoustus.</title>
        <authorList>
            <person name="Horn F."/>
            <person name="Linde J."/>
            <person name="Mattern D.J."/>
            <person name="Walther G."/>
            <person name="Guthke R."/>
            <person name="Scherlach K."/>
            <person name="Martin K."/>
            <person name="Brakhage A.A."/>
            <person name="Petzke L."/>
            <person name="Valiante V."/>
        </authorList>
    </citation>
    <scope>NUCLEOTIDE SEQUENCE [LARGE SCALE GENOMIC DNA]</scope>
    <source>
        <strain evidence="5">SF006504</strain>
    </source>
</reference>
<dbReference type="AlphaFoldDB" id="A0A0U5FQY9"/>
<dbReference type="PRINTS" id="PR00080">
    <property type="entry name" value="SDRFAMILY"/>
</dbReference>
<dbReference type="OrthoDB" id="191139at2759"/>
<proteinExistence type="inferred from homology"/>
<evidence type="ECO:0000256" key="3">
    <source>
        <dbReference type="RuleBase" id="RU000363"/>
    </source>
</evidence>
<dbReference type="Proteomes" id="UP000054771">
    <property type="component" value="Unassembled WGS sequence"/>
</dbReference>
<dbReference type="SUPFAM" id="SSF51735">
    <property type="entry name" value="NAD(P)-binding Rossmann-fold domains"/>
    <property type="match status" value="1"/>
</dbReference>
<dbReference type="Gene3D" id="3.40.50.720">
    <property type="entry name" value="NAD(P)-binding Rossmann-like Domain"/>
    <property type="match status" value="1"/>
</dbReference>
<dbReference type="STRING" id="454130.A0A0U5FQY9"/>
<evidence type="ECO:0000313" key="5">
    <source>
        <dbReference type="Proteomes" id="UP000054771"/>
    </source>
</evidence>
<protein>
    <recommendedName>
        <fullName evidence="6">Short-chain dehydrogenase</fullName>
    </recommendedName>
</protein>
<dbReference type="InterPro" id="IPR036291">
    <property type="entry name" value="NAD(P)-bd_dom_sf"/>
</dbReference>
<dbReference type="GO" id="GO:0016491">
    <property type="term" value="F:oxidoreductase activity"/>
    <property type="evidence" value="ECO:0007669"/>
    <property type="project" value="UniProtKB-KW"/>
</dbReference>
<accession>A0A0U5FQY9</accession>
<organism evidence="4 5">
    <name type="scientific">Aspergillus calidoustus</name>
    <dbReference type="NCBI Taxonomy" id="454130"/>
    <lineage>
        <taxon>Eukaryota</taxon>
        <taxon>Fungi</taxon>
        <taxon>Dikarya</taxon>
        <taxon>Ascomycota</taxon>
        <taxon>Pezizomycotina</taxon>
        <taxon>Eurotiomycetes</taxon>
        <taxon>Eurotiomycetidae</taxon>
        <taxon>Eurotiales</taxon>
        <taxon>Aspergillaceae</taxon>
        <taxon>Aspergillus</taxon>
        <taxon>Aspergillus subgen. Nidulantes</taxon>
    </lineage>
</organism>